<evidence type="ECO:0000313" key="2">
    <source>
        <dbReference type="EMBL" id="PBK70856.1"/>
    </source>
</evidence>
<dbReference type="AlphaFoldDB" id="A0A2H3C6C4"/>
<proteinExistence type="predicted"/>
<feature type="region of interest" description="Disordered" evidence="1">
    <location>
        <begin position="199"/>
        <end position="222"/>
    </location>
</feature>
<accession>A0A2H3C6C4</accession>
<name>A0A2H3C6C4_9AGAR</name>
<gene>
    <name evidence="2" type="ORF">ARMSODRAFT_1017634</name>
</gene>
<evidence type="ECO:0000313" key="3">
    <source>
        <dbReference type="Proteomes" id="UP000218334"/>
    </source>
</evidence>
<organism evidence="2 3">
    <name type="scientific">Armillaria solidipes</name>
    <dbReference type="NCBI Taxonomy" id="1076256"/>
    <lineage>
        <taxon>Eukaryota</taxon>
        <taxon>Fungi</taxon>
        <taxon>Dikarya</taxon>
        <taxon>Basidiomycota</taxon>
        <taxon>Agaricomycotina</taxon>
        <taxon>Agaricomycetes</taxon>
        <taxon>Agaricomycetidae</taxon>
        <taxon>Agaricales</taxon>
        <taxon>Marasmiineae</taxon>
        <taxon>Physalacriaceae</taxon>
        <taxon>Armillaria</taxon>
    </lineage>
</organism>
<feature type="region of interest" description="Disordered" evidence="1">
    <location>
        <begin position="120"/>
        <end position="140"/>
    </location>
</feature>
<evidence type="ECO:0000256" key="1">
    <source>
        <dbReference type="SAM" id="MobiDB-lite"/>
    </source>
</evidence>
<protein>
    <submittedName>
        <fullName evidence="2">Uncharacterized protein</fullName>
    </submittedName>
</protein>
<dbReference type="Proteomes" id="UP000218334">
    <property type="component" value="Unassembled WGS sequence"/>
</dbReference>
<reference evidence="3" key="1">
    <citation type="journal article" date="2017" name="Nat. Ecol. Evol.">
        <title>Genome expansion and lineage-specific genetic innovations in the forest pathogenic fungi Armillaria.</title>
        <authorList>
            <person name="Sipos G."/>
            <person name="Prasanna A.N."/>
            <person name="Walter M.C."/>
            <person name="O'Connor E."/>
            <person name="Balint B."/>
            <person name="Krizsan K."/>
            <person name="Kiss B."/>
            <person name="Hess J."/>
            <person name="Varga T."/>
            <person name="Slot J."/>
            <person name="Riley R."/>
            <person name="Boka B."/>
            <person name="Rigling D."/>
            <person name="Barry K."/>
            <person name="Lee J."/>
            <person name="Mihaltcheva S."/>
            <person name="LaButti K."/>
            <person name="Lipzen A."/>
            <person name="Waldron R."/>
            <person name="Moloney N.M."/>
            <person name="Sperisen C."/>
            <person name="Kredics L."/>
            <person name="Vagvoelgyi C."/>
            <person name="Patrignani A."/>
            <person name="Fitzpatrick D."/>
            <person name="Nagy I."/>
            <person name="Doyle S."/>
            <person name="Anderson J.B."/>
            <person name="Grigoriev I.V."/>
            <person name="Gueldener U."/>
            <person name="Muensterkoetter M."/>
            <person name="Nagy L.G."/>
        </authorList>
    </citation>
    <scope>NUCLEOTIDE SEQUENCE [LARGE SCALE GENOMIC DNA]</scope>
    <source>
        <strain evidence="3">28-4</strain>
    </source>
</reference>
<keyword evidence="3" id="KW-1185">Reference proteome</keyword>
<sequence length="326" mass="35765">MALECELAAPSIDNQLWPRTGRRYIVVGGGSRVDGSSCSCSDAPWLQSANHYKYDFPFTFQSPPVLLAGDYSAAPRRMSVLSFEQSSLDPVAELAQCVRESAGAVMAMLTMGSVSSASLSSSSSVSSTASTPPHSTPPASQAVPFCATIVPFSVTAPNAILISSRRQTSHTTIERRNCTNLNTRMQSRSLRMAVSALRVSELNDGPKKSKGQRPRSEMKKTRQISLMSKDTLMKEVGQSQRPWNDCRDGLNALVSGLVDESSHLPTLETEWREKFGGEENNEVDTLDIDLPESDDGNNNEEEGRCPRSRCRLHRPLPLYPLVHLLY</sequence>
<dbReference type="EMBL" id="KZ293425">
    <property type="protein sequence ID" value="PBK70856.1"/>
    <property type="molecule type" value="Genomic_DNA"/>
</dbReference>
<dbReference type="STRING" id="1076256.A0A2H3C6C4"/>